<protein>
    <recommendedName>
        <fullName evidence="5">Ankyrin repeat-containing domain protein</fullName>
    </recommendedName>
</protein>
<accession>A0A5C3QV77</accession>
<dbReference type="EMBL" id="ML178818">
    <property type="protein sequence ID" value="TFL04401.1"/>
    <property type="molecule type" value="Genomic_DNA"/>
</dbReference>
<keyword evidence="1" id="KW-0040">ANK repeat</keyword>
<dbReference type="SMART" id="SM00248">
    <property type="entry name" value="ANK"/>
    <property type="match status" value="9"/>
</dbReference>
<feature type="compositionally biased region" description="Basic and acidic residues" evidence="2">
    <location>
        <begin position="461"/>
        <end position="470"/>
    </location>
</feature>
<organism evidence="3 4">
    <name type="scientific">Pterulicium gracile</name>
    <dbReference type="NCBI Taxonomy" id="1884261"/>
    <lineage>
        <taxon>Eukaryota</taxon>
        <taxon>Fungi</taxon>
        <taxon>Dikarya</taxon>
        <taxon>Basidiomycota</taxon>
        <taxon>Agaricomycotina</taxon>
        <taxon>Agaricomycetes</taxon>
        <taxon>Agaricomycetidae</taxon>
        <taxon>Agaricales</taxon>
        <taxon>Pleurotineae</taxon>
        <taxon>Pterulaceae</taxon>
        <taxon>Pterulicium</taxon>
    </lineage>
</organism>
<feature type="region of interest" description="Disordered" evidence="2">
    <location>
        <begin position="461"/>
        <end position="481"/>
    </location>
</feature>
<keyword evidence="4" id="KW-1185">Reference proteome</keyword>
<feature type="compositionally biased region" description="Basic and acidic residues" evidence="2">
    <location>
        <begin position="1791"/>
        <end position="1800"/>
    </location>
</feature>
<feature type="region of interest" description="Disordered" evidence="2">
    <location>
        <begin position="1149"/>
        <end position="1184"/>
    </location>
</feature>
<dbReference type="PROSITE" id="PS50297">
    <property type="entry name" value="ANK_REP_REGION"/>
    <property type="match status" value="1"/>
</dbReference>
<evidence type="ECO:0000313" key="3">
    <source>
        <dbReference type="EMBL" id="TFL04401.1"/>
    </source>
</evidence>
<feature type="region of interest" description="Disordered" evidence="2">
    <location>
        <begin position="594"/>
        <end position="675"/>
    </location>
</feature>
<sequence length="1828" mass="203759">MAANPPTATPDIPGFLTKLAAVTQEPAGAVLDSVLQPCIQAETTLRTLWAKDRSKSILQDPYVGLVDVFGADVPPAIRTTKARVVQDEVDLFAKHIFPLSPETRRKDGTPSMVDDHDEFKKNWSIFTENSLSQLFDWNNVVAAGGSVLACLLPLSEKQKESKRAIRKFYHSEGYPTSDVDLFLWGMNAEQAEKKIMSIYEAVRDSVPWDVTCVRTKHSISIHSQYPYRSVQIVLRLYQSPAEILAGFDIDAPCVAYDGKHVWANPRCIVSLMRQCNTVDMSRRSPSYEVRLTKYSSRGFEVYVPSLDRDKVDPTLYERSIARIEGLARLLALERLITANVRDNFLEKRRDLRGRPNALTRYRKQKRRAQKGDLKADVGTIGGLDMNDYDVASLHIPYGPGWDSRRIEKLVYGTDLGMNSTFNPKNKGRRLHRHPAFFGTMQECLEDCCECCPAPIDEDERELHKKEDEQYPRPYPDPGRQTMTGSFNPIDVGEWSDQTYISPFAKLFTAIAQHNRPTVLSVLASSEFDATRRDHVGRTPLHLAILCGAETIACDLIDAGVRITARLVDGKAAVHLAAQMDQLLVVKKLLEKSKENESKVKKNGDDGDDDESKPAQQPPSSADDWSSHDSDDMDIVGEDEADDEDEDDEDGEKKEEEKKEEDPAQSGELPEDEEEQPDIIDINMADWDIAFPPLLYAVIYASLPLISALLEAGADPKLVSQAQGRNMTAFHPLSLVIIRKDQNSALQVAERLIAAGASASEADDKLRTIFHHAVVHDHHDLVKMFLRLDKNPQMLLNFPTAGSNSSIVPPVVSTVANRQYSMLALLLAYGAQMEISEEDASKAVEKSRAHSNHNYYYSPDVKQQIHKPLETSIALADEVVQLLLSLGAEPSAMLRTSHQWTRSPRRSYQNLLQTVLDRTRSARRGAEKKVREDERAALPEAKESAEELTGWIKFAKELTSNQWASEDPKPEKTPQQEKQERDQKRDNRDLRDYLVQLEKLLLAQGAKTWAQLEGEEEDDDDEKYKHEGTAPPAMWDAPGMDGKKKENEISFFSISDHYSRQDVPEHTKPLYHQLFDAAWAGNNEKIEELCLPKEKTPASQSILQVSVKAQFGTGDHYGAGITPLLIAALAGHWETSRLILAIAAAQYKKPDDEPFSTSGLYLDDDDDDGSSVCSDDTEQGDRSIKPTSFKDISQRASAVQCSCSPITLITHPHVYFVKKKSEPGANTRRASLLRRSIETDDLQLFTQLADLYASVSAKLEDDGMTIVTILQRDLPDHLDECIRRTGRGIRIDAPKDGEDDIPQIINDENKLYLGLKVHGKKRADLATANDPNGGGQYSDCQDREPLVWRAVSSGALKIIGYLNTDRPVEAYRFYAKSKGDEKALRLRKVESELPTILPSWLGWAMSPLRESALTAGVMSGSLEALKKIFAVAPKLAKDALHEKIKFSGMNLMNVAVLACSAGPDIFDFLLAKHVSPVEIMPATGFNILHELASQGTSKNKLLEHILKKLPRDTVEALMVQQSKNYNTPLHLAVKNGNIFGVTVLLPFTPNKVFLLRDVLGNTVLHIAVGHSRTYAKITQLLLSHPSAPTSKMLYMENGLGDTPLDTLALTYLLRTTREVYPKPLAQIPAELRISYSSSRSDAIQATPPFAPSRLDHLKTQLPLLRQTLTQLTEEGKIQKGSKFLTEWLSWLSMMEARSGARAQELAGETVVGQQSELEKAVAEREATDSSDVEATLKCVLEAIDEDASHSMLVDSSPVKRGLTRSLVHLADVQTAVRELIKKSNDEVNETLEENRRQKNADDALAAEDAEDEQKDAMTQYLGVGQVDTL</sequence>
<evidence type="ECO:0008006" key="5">
    <source>
        <dbReference type="Google" id="ProtNLM"/>
    </source>
</evidence>
<dbReference type="OrthoDB" id="539213at2759"/>
<dbReference type="InterPro" id="IPR036770">
    <property type="entry name" value="Ankyrin_rpt-contain_sf"/>
</dbReference>
<dbReference type="Pfam" id="PF12796">
    <property type="entry name" value="Ank_2"/>
    <property type="match status" value="2"/>
</dbReference>
<feature type="compositionally biased region" description="Basic and acidic residues" evidence="2">
    <location>
        <begin position="965"/>
        <end position="988"/>
    </location>
</feature>
<feature type="compositionally biased region" description="Acidic residues" evidence="2">
    <location>
        <begin position="630"/>
        <end position="649"/>
    </location>
</feature>
<feature type="region of interest" description="Disordered" evidence="2">
    <location>
        <begin position="1011"/>
        <end position="1040"/>
    </location>
</feature>
<dbReference type="InterPro" id="IPR002110">
    <property type="entry name" value="Ankyrin_rpt"/>
</dbReference>
<reference evidence="3 4" key="1">
    <citation type="journal article" date="2019" name="Nat. Ecol. Evol.">
        <title>Megaphylogeny resolves global patterns of mushroom evolution.</title>
        <authorList>
            <person name="Varga T."/>
            <person name="Krizsan K."/>
            <person name="Foldi C."/>
            <person name="Dima B."/>
            <person name="Sanchez-Garcia M."/>
            <person name="Sanchez-Ramirez S."/>
            <person name="Szollosi G.J."/>
            <person name="Szarkandi J.G."/>
            <person name="Papp V."/>
            <person name="Albert L."/>
            <person name="Andreopoulos W."/>
            <person name="Angelini C."/>
            <person name="Antonin V."/>
            <person name="Barry K.W."/>
            <person name="Bougher N.L."/>
            <person name="Buchanan P."/>
            <person name="Buyck B."/>
            <person name="Bense V."/>
            <person name="Catcheside P."/>
            <person name="Chovatia M."/>
            <person name="Cooper J."/>
            <person name="Damon W."/>
            <person name="Desjardin D."/>
            <person name="Finy P."/>
            <person name="Geml J."/>
            <person name="Haridas S."/>
            <person name="Hughes K."/>
            <person name="Justo A."/>
            <person name="Karasinski D."/>
            <person name="Kautmanova I."/>
            <person name="Kiss B."/>
            <person name="Kocsube S."/>
            <person name="Kotiranta H."/>
            <person name="LaButti K.M."/>
            <person name="Lechner B.E."/>
            <person name="Liimatainen K."/>
            <person name="Lipzen A."/>
            <person name="Lukacs Z."/>
            <person name="Mihaltcheva S."/>
            <person name="Morgado L.N."/>
            <person name="Niskanen T."/>
            <person name="Noordeloos M.E."/>
            <person name="Ohm R.A."/>
            <person name="Ortiz-Santana B."/>
            <person name="Ovrebo C."/>
            <person name="Racz N."/>
            <person name="Riley R."/>
            <person name="Savchenko A."/>
            <person name="Shiryaev A."/>
            <person name="Soop K."/>
            <person name="Spirin V."/>
            <person name="Szebenyi C."/>
            <person name="Tomsovsky M."/>
            <person name="Tulloss R.E."/>
            <person name="Uehling J."/>
            <person name="Grigoriev I.V."/>
            <person name="Vagvolgyi C."/>
            <person name="Papp T."/>
            <person name="Martin F.M."/>
            <person name="Miettinen O."/>
            <person name="Hibbett D.S."/>
            <person name="Nagy L.G."/>
        </authorList>
    </citation>
    <scope>NUCLEOTIDE SEQUENCE [LARGE SCALE GENOMIC DNA]</scope>
    <source>
        <strain evidence="3 4">CBS 309.79</strain>
    </source>
</reference>
<dbReference type="Proteomes" id="UP000305067">
    <property type="component" value="Unassembled WGS sequence"/>
</dbReference>
<dbReference type="Gene3D" id="1.25.40.20">
    <property type="entry name" value="Ankyrin repeat-containing domain"/>
    <property type="match status" value="3"/>
</dbReference>
<feature type="compositionally biased region" description="Acidic residues" evidence="2">
    <location>
        <begin position="1803"/>
        <end position="1812"/>
    </location>
</feature>
<proteinExistence type="predicted"/>
<feature type="compositionally biased region" description="Basic and acidic residues" evidence="2">
    <location>
        <begin position="650"/>
        <end position="661"/>
    </location>
</feature>
<name>A0A5C3QV77_9AGAR</name>
<feature type="region of interest" description="Disordered" evidence="2">
    <location>
        <begin position="958"/>
        <end position="988"/>
    </location>
</feature>
<evidence type="ECO:0000256" key="2">
    <source>
        <dbReference type="SAM" id="MobiDB-lite"/>
    </source>
</evidence>
<dbReference type="STRING" id="1884261.A0A5C3QV77"/>
<dbReference type="PANTHER" id="PTHR43558:SF6">
    <property type="entry name" value="REDUCTASE, PUTATIVE (AFU_ORTHOLOGUE AFUA_3G10540)-RELATED"/>
    <property type="match status" value="1"/>
</dbReference>
<evidence type="ECO:0000313" key="4">
    <source>
        <dbReference type="Proteomes" id="UP000305067"/>
    </source>
</evidence>
<dbReference type="PROSITE" id="PS50088">
    <property type="entry name" value="ANK_REPEAT"/>
    <property type="match status" value="1"/>
</dbReference>
<dbReference type="PANTHER" id="PTHR43558">
    <property type="entry name" value="REDUCTASE, PUTATIVE (AFU_ORTHOLOGUE AFUA_3G10540)-RELATED"/>
    <property type="match status" value="1"/>
</dbReference>
<feature type="compositionally biased region" description="Basic and acidic residues" evidence="2">
    <location>
        <begin position="594"/>
        <end position="604"/>
    </location>
</feature>
<gene>
    <name evidence="3" type="ORF">BDV98DRAFT_590212</name>
</gene>
<feature type="repeat" description="ANK" evidence="1">
    <location>
        <begin position="535"/>
        <end position="567"/>
    </location>
</feature>
<evidence type="ECO:0000256" key="1">
    <source>
        <dbReference type="PROSITE-ProRule" id="PRU00023"/>
    </source>
</evidence>
<feature type="region of interest" description="Disordered" evidence="2">
    <location>
        <begin position="921"/>
        <end position="941"/>
    </location>
</feature>
<feature type="region of interest" description="Disordered" evidence="2">
    <location>
        <begin position="1787"/>
        <end position="1828"/>
    </location>
</feature>
<dbReference type="SUPFAM" id="SSF48403">
    <property type="entry name" value="Ankyrin repeat"/>
    <property type="match status" value="2"/>
</dbReference>
<dbReference type="InterPro" id="IPR053354">
    <property type="entry name" value="MGDG_epimerase"/>
</dbReference>